<organism evidence="7">
    <name type="scientific">Oryza nivara</name>
    <name type="common">Indian wild rice</name>
    <name type="synonym">Oryza sativa f. spontanea</name>
    <dbReference type="NCBI Taxonomy" id="4536"/>
    <lineage>
        <taxon>Eukaryota</taxon>
        <taxon>Viridiplantae</taxon>
        <taxon>Streptophyta</taxon>
        <taxon>Embryophyta</taxon>
        <taxon>Tracheophyta</taxon>
        <taxon>Spermatophyta</taxon>
        <taxon>Magnoliopsida</taxon>
        <taxon>Liliopsida</taxon>
        <taxon>Poales</taxon>
        <taxon>Poaceae</taxon>
        <taxon>BOP clade</taxon>
        <taxon>Oryzoideae</taxon>
        <taxon>Oryzeae</taxon>
        <taxon>Oryzinae</taxon>
        <taxon>Oryza</taxon>
    </lineage>
</organism>
<dbReference type="STRING" id="4536.A0A0E0IT32"/>
<sequence>MQSHQDEKLVHGDKKSSLLAPDLITPKQEQEEHLLTNQSKEQELVGFNQEIKDMYPYRFSNVMIGYLNLATLLASIPVIGAGLWMAKGSTATCSSMLQTPLLVIGFVVLLVSLAGFVGACFHVAWALWLYLLAMMLLIAFLLGLTAFGFAVTAGGGGTQVPGRPYREYHTSDYSSWLQKHIQDAKYWRPALACVVGSKACPKIANWSPMDYLQHDLTPIQSGCCKPPTACAYSGGVAVGAQDEDCFRWNNAAGILCYGCESCRAGVMEKVREDWHKISVLNVMVLVVLICICACGCCAFRNARRSVSEYPYGVNRMHKIHPRWDYYWWRWWRDRREQLY</sequence>
<dbReference type="InterPro" id="IPR044991">
    <property type="entry name" value="TET_plant"/>
</dbReference>
<dbReference type="AlphaFoldDB" id="A0A0E0IT32"/>
<dbReference type="GO" id="GO:0016020">
    <property type="term" value="C:membrane"/>
    <property type="evidence" value="ECO:0007669"/>
    <property type="project" value="UniProtKB-SubCell"/>
</dbReference>
<keyword evidence="8" id="KW-1185">Reference proteome</keyword>
<dbReference type="InterPro" id="IPR018499">
    <property type="entry name" value="Tetraspanin/Peripherin"/>
</dbReference>
<evidence type="ECO:0000256" key="3">
    <source>
        <dbReference type="ARBA" id="ARBA00022692"/>
    </source>
</evidence>
<dbReference type="GO" id="GO:0009734">
    <property type="term" value="P:auxin-activated signaling pathway"/>
    <property type="evidence" value="ECO:0007669"/>
    <property type="project" value="InterPro"/>
</dbReference>
<comment type="subcellular location">
    <subcellularLocation>
        <location evidence="1">Membrane</location>
        <topology evidence="1">Multi-pass membrane protein</topology>
    </subcellularLocation>
</comment>
<evidence type="ECO:0000256" key="1">
    <source>
        <dbReference type="ARBA" id="ARBA00004141"/>
    </source>
</evidence>
<name>A0A0E0IT32_ORYNI</name>
<evidence type="ECO:0000256" key="5">
    <source>
        <dbReference type="ARBA" id="ARBA00023136"/>
    </source>
</evidence>
<dbReference type="HOGENOM" id="CLU_066970_0_0_1"/>
<feature type="transmembrane region" description="Helical" evidence="6">
    <location>
        <begin position="277"/>
        <end position="299"/>
    </location>
</feature>
<evidence type="ECO:0008006" key="9">
    <source>
        <dbReference type="Google" id="ProtNLM"/>
    </source>
</evidence>
<dbReference type="Pfam" id="PF00335">
    <property type="entry name" value="Tetraspanin"/>
    <property type="match status" value="1"/>
</dbReference>
<protein>
    <recommendedName>
        <fullName evidence="9">Tetraspanin</fullName>
    </recommendedName>
</protein>
<feature type="transmembrane region" description="Helical" evidence="6">
    <location>
        <begin position="128"/>
        <end position="151"/>
    </location>
</feature>
<dbReference type="PANTHER" id="PTHR32191">
    <property type="entry name" value="TETRASPANIN-8-RELATED"/>
    <property type="match status" value="1"/>
</dbReference>
<accession>A0A0E0IT32</accession>
<evidence type="ECO:0000313" key="7">
    <source>
        <dbReference type="EnsemblPlants" id="ONIVA10G12060.1"/>
    </source>
</evidence>
<evidence type="ECO:0000256" key="2">
    <source>
        <dbReference type="ARBA" id="ARBA00006840"/>
    </source>
</evidence>
<reference evidence="7" key="2">
    <citation type="submission" date="2018-04" db="EMBL/GenBank/DDBJ databases">
        <title>OnivRS2 (Oryza nivara Reference Sequence Version 2).</title>
        <authorList>
            <person name="Zhang J."/>
            <person name="Kudrna D."/>
            <person name="Lee S."/>
            <person name="Talag J."/>
            <person name="Rajasekar S."/>
            <person name="Welchert J."/>
            <person name="Hsing Y.-I."/>
            <person name="Wing R.A."/>
        </authorList>
    </citation>
    <scope>NUCLEOTIDE SEQUENCE [LARGE SCALE GENOMIC DNA]</scope>
</reference>
<evidence type="ECO:0000313" key="8">
    <source>
        <dbReference type="Proteomes" id="UP000006591"/>
    </source>
</evidence>
<keyword evidence="5 6" id="KW-0472">Membrane</keyword>
<evidence type="ECO:0000256" key="4">
    <source>
        <dbReference type="ARBA" id="ARBA00022989"/>
    </source>
</evidence>
<dbReference type="eggNOG" id="ENOG502QT0N">
    <property type="taxonomic scope" value="Eukaryota"/>
</dbReference>
<dbReference type="EnsemblPlants" id="ONIVA10G12060.1">
    <property type="protein sequence ID" value="ONIVA10G12060.1"/>
    <property type="gene ID" value="ONIVA10G12060"/>
</dbReference>
<reference evidence="7" key="1">
    <citation type="submission" date="2015-04" db="UniProtKB">
        <authorList>
            <consortium name="EnsemblPlants"/>
        </authorList>
    </citation>
    <scope>IDENTIFICATION</scope>
    <source>
        <strain evidence="7">SL10</strain>
    </source>
</reference>
<evidence type="ECO:0000256" key="6">
    <source>
        <dbReference type="SAM" id="Phobius"/>
    </source>
</evidence>
<proteinExistence type="inferred from homology"/>
<keyword evidence="3 6" id="KW-0812">Transmembrane</keyword>
<feature type="transmembrane region" description="Helical" evidence="6">
    <location>
        <begin position="64"/>
        <end position="86"/>
    </location>
</feature>
<keyword evidence="4 6" id="KW-1133">Transmembrane helix</keyword>
<dbReference type="OMA" id="WWRWLHD"/>
<dbReference type="Proteomes" id="UP000006591">
    <property type="component" value="Chromosome 10"/>
</dbReference>
<feature type="transmembrane region" description="Helical" evidence="6">
    <location>
        <begin position="101"/>
        <end position="121"/>
    </location>
</feature>
<comment type="similarity">
    <text evidence="2">Belongs to the tetraspanin (TM4SF) family.</text>
</comment>
<dbReference type="Gramene" id="ONIVA10G12060.1">
    <property type="protein sequence ID" value="ONIVA10G12060.1"/>
    <property type="gene ID" value="ONIVA10G12060"/>
</dbReference>